<dbReference type="Proteomes" id="UP000004208">
    <property type="component" value="Unassembled WGS sequence"/>
</dbReference>
<reference evidence="3" key="1">
    <citation type="submission" date="2010-06" db="EMBL/GenBank/DDBJ databases">
        <authorList>
            <person name="Muzny D."/>
            <person name="Qin X."/>
            <person name="Buhay C."/>
            <person name="Dugan-Rocha S."/>
            <person name="Ding Y."/>
            <person name="Chen G."/>
            <person name="Hawes A."/>
            <person name="Holder M."/>
            <person name="Jhangiani S."/>
            <person name="Johnson A."/>
            <person name="Khan Z."/>
            <person name="Li Z."/>
            <person name="Liu W."/>
            <person name="Liu X."/>
            <person name="Perez L."/>
            <person name="Shen H."/>
            <person name="Wang Q."/>
            <person name="Watt J."/>
            <person name="Xi L."/>
            <person name="Xin Y."/>
            <person name="Zhou J."/>
            <person name="Deng J."/>
            <person name="Jiang H."/>
            <person name="Liu Y."/>
            <person name="Qu J."/>
            <person name="Song X.-Z."/>
            <person name="Zhang L."/>
            <person name="Villasana D."/>
            <person name="Johnson A."/>
            <person name="Liu J."/>
            <person name="Liyanage D."/>
            <person name="Lorensuhewa L."/>
            <person name="Robinson T."/>
            <person name="Song A."/>
            <person name="Song B.-B."/>
            <person name="Dinh H."/>
            <person name="Thornton R."/>
            <person name="Coyle M."/>
            <person name="Francisco L."/>
            <person name="Jackson L."/>
            <person name="Javaid M."/>
            <person name="Korchina V."/>
            <person name="Kovar C."/>
            <person name="Mata R."/>
            <person name="Mathew T."/>
            <person name="Ngo R."/>
            <person name="Nguyen L."/>
            <person name="Nguyen N."/>
            <person name="Okwuonu G."/>
            <person name="Ongeri F."/>
            <person name="Pham C."/>
            <person name="Simmons D."/>
            <person name="Wilczek-Boney K."/>
            <person name="Hale W."/>
            <person name="Jakkamsetti A."/>
            <person name="Pham P."/>
            <person name="Ruth R."/>
            <person name="San Lucas F."/>
            <person name="Warren J."/>
            <person name="Zhang J."/>
            <person name="Zhao Z."/>
            <person name="Zhou C."/>
            <person name="Zhu D."/>
            <person name="Lee S."/>
            <person name="Bess C."/>
            <person name="Blankenburg K."/>
            <person name="Forbes L."/>
            <person name="Fu Q."/>
            <person name="Gubbala S."/>
            <person name="Hirani K."/>
            <person name="Jayaseelan J.C."/>
            <person name="Lara F."/>
            <person name="Munidasa M."/>
            <person name="Palculict T."/>
            <person name="Patil S."/>
            <person name="Pu L.-L."/>
            <person name="Saada N."/>
            <person name="Tang L."/>
            <person name="Weissenberger G."/>
            <person name="Zhu Y."/>
            <person name="Hemphill L."/>
            <person name="Shang Y."/>
            <person name="Youmans B."/>
            <person name="Ayvaz T."/>
            <person name="Ross M."/>
            <person name="Santibanez J."/>
            <person name="Aqrawi P."/>
            <person name="Gross S."/>
            <person name="Joshi V."/>
            <person name="Fowler G."/>
            <person name="Nazareth L."/>
            <person name="Reid J."/>
            <person name="Worley K."/>
            <person name="Petrosino J."/>
            <person name="Highlander S."/>
            <person name="Gibbs R."/>
        </authorList>
    </citation>
    <scope>NUCLEOTIDE SEQUENCE [LARGE SCALE GENOMIC DNA]</scope>
    <source>
        <strain evidence="3">ATCC 33030</strain>
    </source>
</reference>
<protein>
    <submittedName>
        <fullName evidence="3">Uncharacterized protein</fullName>
    </submittedName>
</protein>
<evidence type="ECO:0000313" key="4">
    <source>
        <dbReference type="Proteomes" id="UP000004208"/>
    </source>
</evidence>
<sequence length="78" mass="8260">MNESPLRARPEDPDSPNTALETRREKRAATLMGALLGLGLVAGSIFGGAFSFEDDGFSPEPVNESANLQNAVATVNNR</sequence>
<keyword evidence="4" id="KW-1185">Reference proteome</keyword>
<dbReference type="RefSeq" id="WP_005289830.1">
    <property type="nucleotide sequence ID" value="NZ_CM000961.1"/>
</dbReference>
<keyword evidence="2" id="KW-0812">Transmembrane</keyword>
<feature type="compositionally biased region" description="Basic and acidic residues" evidence="1">
    <location>
        <begin position="1"/>
        <end position="12"/>
    </location>
</feature>
<evidence type="ECO:0000313" key="3">
    <source>
        <dbReference type="EMBL" id="EFK53784.1"/>
    </source>
</evidence>
<accession>D7WFF7</accession>
<evidence type="ECO:0000256" key="1">
    <source>
        <dbReference type="SAM" id="MobiDB-lite"/>
    </source>
</evidence>
<dbReference type="EMBL" id="ACLJ02000003">
    <property type="protein sequence ID" value="EFK53784.1"/>
    <property type="molecule type" value="Genomic_DNA"/>
</dbReference>
<feature type="region of interest" description="Disordered" evidence="1">
    <location>
        <begin position="1"/>
        <end position="22"/>
    </location>
</feature>
<proteinExistence type="predicted"/>
<keyword evidence="2" id="KW-0472">Membrane</keyword>
<evidence type="ECO:0000256" key="2">
    <source>
        <dbReference type="SAM" id="Phobius"/>
    </source>
</evidence>
<dbReference type="AlphaFoldDB" id="D7WFF7"/>
<gene>
    <name evidence="3" type="ORF">HMPREF0291_11441</name>
</gene>
<name>D7WFF7_9CORY</name>
<comment type="caution">
    <text evidence="3">The sequence shown here is derived from an EMBL/GenBank/DDBJ whole genome shotgun (WGS) entry which is preliminary data.</text>
</comment>
<keyword evidence="2" id="KW-1133">Transmembrane helix</keyword>
<feature type="transmembrane region" description="Helical" evidence="2">
    <location>
        <begin position="31"/>
        <end position="52"/>
    </location>
</feature>
<organism evidence="3 4">
    <name type="scientific">Corynebacterium genitalium ATCC 33030</name>
    <dbReference type="NCBI Taxonomy" id="585529"/>
    <lineage>
        <taxon>Bacteria</taxon>
        <taxon>Bacillati</taxon>
        <taxon>Actinomycetota</taxon>
        <taxon>Actinomycetes</taxon>
        <taxon>Mycobacteriales</taxon>
        <taxon>Corynebacteriaceae</taxon>
        <taxon>Corynebacterium</taxon>
    </lineage>
</organism>
<dbReference type="HOGENOM" id="CLU_2615997_0_0_11"/>